<evidence type="ECO:0000313" key="3">
    <source>
        <dbReference type="Proteomes" id="UP000198816"/>
    </source>
</evidence>
<protein>
    <submittedName>
        <fullName evidence="2">Uncharacterized protein</fullName>
    </submittedName>
</protein>
<dbReference type="RefSeq" id="WP_245731697.1">
    <property type="nucleotide sequence ID" value="NZ_FNNZ01000002.1"/>
</dbReference>
<reference evidence="3" key="1">
    <citation type="submission" date="2016-10" db="EMBL/GenBank/DDBJ databases">
        <authorList>
            <person name="Varghese N."/>
            <person name="Submissions S."/>
        </authorList>
    </citation>
    <scope>NUCLEOTIDE SEQUENCE [LARGE SCALE GENOMIC DNA]</scope>
    <source>
        <strain evidence="3">DSM 217</strain>
    </source>
</reference>
<dbReference type="AlphaFoldDB" id="A0A1H2RZA2"/>
<evidence type="ECO:0000256" key="1">
    <source>
        <dbReference type="SAM" id="MobiDB-lite"/>
    </source>
</evidence>
<dbReference type="Proteomes" id="UP000198816">
    <property type="component" value="Unassembled WGS sequence"/>
</dbReference>
<keyword evidence="3" id="KW-1185">Reference proteome</keyword>
<dbReference type="STRING" id="1058.SAMN05421783_102236"/>
<gene>
    <name evidence="2" type="ORF">SAMN05421783_102236</name>
</gene>
<feature type="region of interest" description="Disordered" evidence="1">
    <location>
        <begin position="74"/>
        <end position="93"/>
    </location>
</feature>
<sequence length="93" mass="10099">MTLPKIGARSSRQGFVDRDRCHDCGNACARAESLLNHLDQANLSKAFRGELVPQDPDDEPASVLLERICAARAEQPKNTRKGRGQSANARVAA</sequence>
<proteinExistence type="predicted"/>
<evidence type="ECO:0000313" key="2">
    <source>
        <dbReference type="EMBL" id="SDW24776.1"/>
    </source>
</evidence>
<name>A0A1H2RZA2_THIRO</name>
<organism evidence="2 3">
    <name type="scientific">Thiocapsa roseopersicina</name>
    <dbReference type="NCBI Taxonomy" id="1058"/>
    <lineage>
        <taxon>Bacteria</taxon>
        <taxon>Pseudomonadati</taxon>
        <taxon>Pseudomonadota</taxon>
        <taxon>Gammaproteobacteria</taxon>
        <taxon>Chromatiales</taxon>
        <taxon>Chromatiaceae</taxon>
        <taxon>Thiocapsa</taxon>
    </lineage>
</organism>
<dbReference type="EMBL" id="FNNZ01000002">
    <property type="protein sequence ID" value="SDW24776.1"/>
    <property type="molecule type" value="Genomic_DNA"/>
</dbReference>
<accession>A0A1H2RZA2</accession>